<sequence length="194" mass="22545">MTVATLPNYRYTICFIYSELEGKLDEVLLLNREKAPWMGRWNGIGGKLEQGEDEHQCIEREIYEETGLDPAEDLVSIEKKGVMEWHHQTDDLHKNSRDTKNSKLKNGMYLFIAKIKPTSKAHYKTPRKFDEGLLDWKHIDWIGHAANSGVVDNIKLMFRHLFDANEHSMFYTTYDKSNTLVGVEYDEYGLKAAN</sequence>
<accession>A0A1D2VSD6</accession>
<dbReference type="InterPro" id="IPR000086">
    <property type="entry name" value="NUDIX_hydrolase_dom"/>
</dbReference>
<dbReference type="GO" id="GO:0046872">
    <property type="term" value="F:metal ion binding"/>
    <property type="evidence" value="ECO:0007669"/>
    <property type="project" value="UniProtKB-KW"/>
</dbReference>
<proteinExistence type="inferred from homology"/>
<evidence type="ECO:0000256" key="4">
    <source>
        <dbReference type="ARBA" id="ARBA00022801"/>
    </source>
</evidence>
<name>A0A1D2VSD6_9ASCO</name>
<keyword evidence="5" id="KW-0460">Magnesium</keyword>
<keyword evidence="3" id="KW-0479">Metal-binding</keyword>
<dbReference type="SUPFAM" id="SSF55811">
    <property type="entry name" value="Nudix"/>
    <property type="match status" value="1"/>
</dbReference>
<protein>
    <recommendedName>
        <fullName evidence="6">Nudix hydrolase domain-containing protein</fullName>
    </recommendedName>
</protein>
<dbReference type="GeneID" id="30965173"/>
<comment type="similarity">
    <text evidence="2">Belongs to the Nudix hydrolase family.</text>
</comment>
<dbReference type="InParanoid" id="A0A1D2VSD6"/>
<evidence type="ECO:0000256" key="3">
    <source>
        <dbReference type="ARBA" id="ARBA00022723"/>
    </source>
</evidence>
<dbReference type="GO" id="GO:0016818">
    <property type="term" value="F:hydrolase activity, acting on acid anhydrides, in phosphorus-containing anhydrides"/>
    <property type="evidence" value="ECO:0007669"/>
    <property type="project" value="TreeGrafter"/>
</dbReference>
<dbReference type="PANTHER" id="PTHR43758">
    <property type="entry name" value="7,8-DIHYDRO-8-OXOGUANINE TRIPHOSPHATASE"/>
    <property type="match status" value="1"/>
</dbReference>
<evidence type="ECO:0000313" key="8">
    <source>
        <dbReference type="Proteomes" id="UP000095038"/>
    </source>
</evidence>
<dbReference type="RefSeq" id="XP_020050839.1">
    <property type="nucleotide sequence ID" value="XM_020191537.1"/>
</dbReference>
<dbReference type="AlphaFoldDB" id="A0A1D2VSD6"/>
<dbReference type="STRING" id="1344418.A0A1D2VSD6"/>
<dbReference type="Pfam" id="PF00293">
    <property type="entry name" value="NUDIX"/>
    <property type="match status" value="1"/>
</dbReference>
<dbReference type="Proteomes" id="UP000095038">
    <property type="component" value="Unassembled WGS sequence"/>
</dbReference>
<dbReference type="Gene3D" id="3.90.79.10">
    <property type="entry name" value="Nucleoside Triphosphate Pyrophosphohydrolase"/>
    <property type="match status" value="1"/>
</dbReference>
<keyword evidence="8" id="KW-1185">Reference proteome</keyword>
<organism evidence="7 8">
    <name type="scientific">Ascoidea rubescens DSM 1968</name>
    <dbReference type="NCBI Taxonomy" id="1344418"/>
    <lineage>
        <taxon>Eukaryota</taxon>
        <taxon>Fungi</taxon>
        <taxon>Dikarya</taxon>
        <taxon>Ascomycota</taxon>
        <taxon>Saccharomycotina</taxon>
        <taxon>Saccharomycetes</taxon>
        <taxon>Ascoideaceae</taxon>
        <taxon>Ascoidea</taxon>
    </lineage>
</organism>
<dbReference type="GO" id="GO:0005737">
    <property type="term" value="C:cytoplasm"/>
    <property type="evidence" value="ECO:0007669"/>
    <property type="project" value="TreeGrafter"/>
</dbReference>
<dbReference type="PANTHER" id="PTHR43758:SF2">
    <property type="entry name" value="OXIDIZED PURINE NUCLEOSIDE TRIPHOSPHATE HYDROLASE"/>
    <property type="match status" value="1"/>
</dbReference>
<gene>
    <name evidence="7" type="ORF">ASCRUDRAFT_68499</name>
</gene>
<evidence type="ECO:0000256" key="2">
    <source>
        <dbReference type="ARBA" id="ARBA00005582"/>
    </source>
</evidence>
<dbReference type="EMBL" id="KV454475">
    <property type="protein sequence ID" value="ODV64532.1"/>
    <property type="molecule type" value="Genomic_DNA"/>
</dbReference>
<evidence type="ECO:0000313" key="7">
    <source>
        <dbReference type="EMBL" id="ODV64532.1"/>
    </source>
</evidence>
<evidence type="ECO:0000256" key="5">
    <source>
        <dbReference type="ARBA" id="ARBA00022842"/>
    </source>
</evidence>
<dbReference type="PROSITE" id="PS51462">
    <property type="entry name" value="NUDIX"/>
    <property type="match status" value="1"/>
</dbReference>
<comment type="cofactor">
    <cofactor evidence="1">
        <name>Mg(2+)</name>
        <dbReference type="ChEBI" id="CHEBI:18420"/>
    </cofactor>
</comment>
<dbReference type="OrthoDB" id="447842at2759"/>
<evidence type="ECO:0000259" key="6">
    <source>
        <dbReference type="PROSITE" id="PS51462"/>
    </source>
</evidence>
<reference evidence="8" key="1">
    <citation type="submission" date="2016-05" db="EMBL/GenBank/DDBJ databases">
        <title>Comparative genomics of biotechnologically important yeasts.</title>
        <authorList>
            <consortium name="DOE Joint Genome Institute"/>
            <person name="Riley R."/>
            <person name="Haridas S."/>
            <person name="Wolfe K.H."/>
            <person name="Lopes M.R."/>
            <person name="Hittinger C.T."/>
            <person name="Goker M."/>
            <person name="Salamov A."/>
            <person name="Wisecaver J."/>
            <person name="Long T.M."/>
            <person name="Aerts A.L."/>
            <person name="Barry K."/>
            <person name="Choi C."/>
            <person name="Clum A."/>
            <person name="Coughlan A.Y."/>
            <person name="Deshpande S."/>
            <person name="Douglass A.P."/>
            <person name="Hanson S.J."/>
            <person name="Klenk H.-P."/>
            <person name="Labutti K."/>
            <person name="Lapidus A."/>
            <person name="Lindquist E."/>
            <person name="Lipzen A."/>
            <person name="Meier-Kolthoff J.P."/>
            <person name="Ohm R.A."/>
            <person name="Otillar R.P."/>
            <person name="Pangilinan J."/>
            <person name="Peng Y."/>
            <person name="Rokas A."/>
            <person name="Rosa C.A."/>
            <person name="Scheuner C."/>
            <person name="Sibirny A.A."/>
            <person name="Slot J.C."/>
            <person name="Stielow J.B."/>
            <person name="Sun H."/>
            <person name="Kurtzman C.P."/>
            <person name="Blackwell M."/>
            <person name="Grigoriev I.V."/>
            <person name="Jeffries T.W."/>
        </authorList>
    </citation>
    <scope>NUCLEOTIDE SEQUENCE [LARGE SCALE GENOMIC DNA]</scope>
    <source>
        <strain evidence="8">DSM 1968</strain>
    </source>
</reference>
<dbReference type="PROSITE" id="PS00893">
    <property type="entry name" value="NUDIX_BOX"/>
    <property type="match status" value="1"/>
</dbReference>
<evidence type="ECO:0000256" key="1">
    <source>
        <dbReference type="ARBA" id="ARBA00001946"/>
    </source>
</evidence>
<dbReference type="InterPro" id="IPR015797">
    <property type="entry name" value="NUDIX_hydrolase-like_dom_sf"/>
</dbReference>
<dbReference type="CDD" id="cd18886">
    <property type="entry name" value="NUDIX_MutT_Nudt1"/>
    <property type="match status" value="1"/>
</dbReference>
<dbReference type="InterPro" id="IPR020084">
    <property type="entry name" value="NUDIX_hydrolase_CS"/>
</dbReference>
<feature type="domain" description="Nudix hydrolase" evidence="6">
    <location>
        <begin position="7"/>
        <end position="163"/>
    </location>
</feature>
<keyword evidence="4" id="KW-0378">Hydrolase</keyword>